<evidence type="ECO:0000256" key="3">
    <source>
        <dbReference type="ARBA" id="ARBA00023163"/>
    </source>
</evidence>
<keyword evidence="3" id="KW-0804">Transcription</keyword>
<evidence type="ECO:0000256" key="4">
    <source>
        <dbReference type="PROSITE-ProRule" id="PRU00335"/>
    </source>
</evidence>
<dbReference type="PROSITE" id="PS50977">
    <property type="entry name" value="HTH_TETR_2"/>
    <property type="match status" value="1"/>
</dbReference>
<dbReference type="InterPro" id="IPR009057">
    <property type="entry name" value="Homeodomain-like_sf"/>
</dbReference>
<protein>
    <submittedName>
        <fullName evidence="6">TetR/AcrR family transcriptional regulator</fullName>
    </submittedName>
</protein>
<dbReference type="PANTHER" id="PTHR30055">
    <property type="entry name" value="HTH-TYPE TRANSCRIPTIONAL REGULATOR RUTR"/>
    <property type="match status" value="1"/>
</dbReference>
<evidence type="ECO:0000256" key="2">
    <source>
        <dbReference type="ARBA" id="ARBA00023125"/>
    </source>
</evidence>
<dbReference type="InterPro" id="IPR036271">
    <property type="entry name" value="Tet_transcr_reg_TetR-rel_C_sf"/>
</dbReference>
<feature type="domain" description="HTH tetR-type" evidence="5">
    <location>
        <begin position="8"/>
        <end position="68"/>
    </location>
</feature>
<dbReference type="Pfam" id="PF00440">
    <property type="entry name" value="TetR_N"/>
    <property type="match status" value="1"/>
</dbReference>
<feature type="DNA-binding region" description="H-T-H motif" evidence="4">
    <location>
        <begin position="31"/>
        <end position="50"/>
    </location>
</feature>
<evidence type="ECO:0000313" key="6">
    <source>
        <dbReference type="EMBL" id="MDN4614187.1"/>
    </source>
</evidence>
<dbReference type="Gene3D" id="1.10.357.10">
    <property type="entry name" value="Tetracycline Repressor, domain 2"/>
    <property type="match status" value="1"/>
</dbReference>
<gene>
    <name evidence="6" type="ORF">P5G50_06940</name>
</gene>
<keyword evidence="1" id="KW-0805">Transcription regulation</keyword>
<dbReference type="SUPFAM" id="SSF48498">
    <property type="entry name" value="Tetracyclin repressor-like, C-terminal domain"/>
    <property type="match status" value="1"/>
</dbReference>
<dbReference type="PANTHER" id="PTHR30055:SF234">
    <property type="entry name" value="HTH-TYPE TRANSCRIPTIONAL REGULATOR BETI"/>
    <property type="match status" value="1"/>
</dbReference>
<keyword evidence="2 4" id="KW-0238">DNA-binding</keyword>
<dbReference type="EMBL" id="JAROCF010000001">
    <property type="protein sequence ID" value="MDN4614187.1"/>
    <property type="molecule type" value="Genomic_DNA"/>
</dbReference>
<dbReference type="SUPFAM" id="SSF46689">
    <property type="entry name" value="Homeodomain-like"/>
    <property type="match status" value="1"/>
</dbReference>
<keyword evidence="7" id="KW-1185">Reference proteome</keyword>
<evidence type="ECO:0000259" key="5">
    <source>
        <dbReference type="PROSITE" id="PS50977"/>
    </source>
</evidence>
<sequence length="201" mass="21984">MPRQERAERTRLAILDAAAVEFDAHGYEGARLDRIIERTGATKGAVYFHFPSKLAIARALVEEKYGNWPVIVAEVTGSGLTGLAAAEEITQRVGTVFASDVHVRAAMKLSQTVLPPPVDDNPYDRWVGLIAMFVRQALGERPSSDDDAREIATVAVHTFFGAYMIAQELGRLATLPDDISRMWKVLAVAVAERAATTTDME</sequence>
<accession>A0ABT8KAI4</accession>
<organism evidence="6 7">
    <name type="scientific">Leifsonia williamsii</name>
    <dbReference type="NCBI Taxonomy" id="3035919"/>
    <lineage>
        <taxon>Bacteria</taxon>
        <taxon>Bacillati</taxon>
        <taxon>Actinomycetota</taxon>
        <taxon>Actinomycetes</taxon>
        <taxon>Micrococcales</taxon>
        <taxon>Microbacteriaceae</taxon>
        <taxon>Leifsonia</taxon>
    </lineage>
</organism>
<evidence type="ECO:0000256" key="1">
    <source>
        <dbReference type="ARBA" id="ARBA00023015"/>
    </source>
</evidence>
<dbReference type="RefSeq" id="WP_301212629.1">
    <property type="nucleotide sequence ID" value="NZ_JAROCF010000001.1"/>
</dbReference>
<dbReference type="Proteomes" id="UP001174208">
    <property type="component" value="Unassembled WGS sequence"/>
</dbReference>
<reference evidence="6" key="1">
    <citation type="submission" date="2023-06" db="EMBL/GenBank/DDBJ databases">
        <title>MT1 and MT2 Draft Genomes of Novel Species.</title>
        <authorList>
            <person name="Venkateswaran K."/>
        </authorList>
    </citation>
    <scope>NUCLEOTIDE SEQUENCE</scope>
    <source>
        <strain evidence="6">F6_8S_P_1B</strain>
    </source>
</reference>
<dbReference type="InterPro" id="IPR050109">
    <property type="entry name" value="HTH-type_TetR-like_transc_reg"/>
</dbReference>
<proteinExistence type="predicted"/>
<comment type="caution">
    <text evidence="6">The sequence shown here is derived from an EMBL/GenBank/DDBJ whole genome shotgun (WGS) entry which is preliminary data.</text>
</comment>
<dbReference type="InterPro" id="IPR001647">
    <property type="entry name" value="HTH_TetR"/>
</dbReference>
<dbReference type="PRINTS" id="PR00455">
    <property type="entry name" value="HTHTETR"/>
</dbReference>
<name>A0ABT8KAI4_9MICO</name>
<evidence type="ECO:0000313" key="7">
    <source>
        <dbReference type="Proteomes" id="UP001174208"/>
    </source>
</evidence>